<feature type="region of interest" description="Disordered" evidence="1">
    <location>
        <begin position="238"/>
        <end position="277"/>
    </location>
</feature>
<name>A0A1J7BBC5_9ACTN</name>
<sequence>MIAQPLTDHPRLEAILVEAGFTPEQQCPSLFTAGGLDMEDANRLARKLAAAGFVPDRLDSPPFNPGEAEIARQGSFNELAAELHQLAAGPDAPLLETLTELTAVATWAGQQTDHGMRAHADPLMAIAQAVSTSWEEAFSAAACLTTSHRTSAVVVAVAMRDPGLGSAGAAARLQALCLGPGAPMSSLHGRLNRMAVIARAGLGADGKGLAASFTHSADKVIAAAHTTRQTSEWIAHHTEDAATRSRSRVPQDPGVGLTDPSAPPRIDDGGPPHGRHR</sequence>
<keyword evidence="3" id="KW-1185">Reference proteome</keyword>
<evidence type="ECO:0000313" key="2">
    <source>
        <dbReference type="EMBL" id="OIV35955.1"/>
    </source>
</evidence>
<dbReference type="AlphaFoldDB" id="A0A1J7BBC5"/>
<proteinExistence type="predicted"/>
<evidence type="ECO:0000313" key="3">
    <source>
        <dbReference type="Proteomes" id="UP000243342"/>
    </source>
</evidence>
<dbReference type="Proteomes" id="UP000243342">
    <property type="component" value="Unassembled WGS sequence"/>
</dbReference>
<comment type="caution">
    <text evidence="2">The sequence shown here is derived from an EMBL/GenBank/DDBJ whole genome shotgun (WGS) entry which is preliminary data.</text>
</comment>
<evidence type="ECO:0000256" key="1">
    <source>
        <dbReference type="SAM" id="MobiDB-lite"/>
    </source>
</evidence>
<organism evidence="2 3">
    <name type="scientific">Mangrovactinospora gilvigrisea</name>
    <dbReference type="NCBI Taxonomy" id="1428644"/>
    <lineage>
        <taxon>Bacteria</taxon>
        <taxon>Bacillati</taxon>
        <taxon>Actinomycetota</taxon>
        <taxon>Actinomycetes</taxon>
        <taxon>Kitasatosporales</taxon>
        <taxon>Streptomycetaceae</taxon>
        <taxon>Mangrovactinospora</taxon>
    </lineage>
</organism>
<protein>
    <submittedName>
        <fullName evidence="2">Uncharacterized protein</fullName>
    </submittedName>
</protein>
<accession>A0A1J7BBC5</accession>
<reference evidence="2 3" key="1">
    <citation type="submission" date="2016-10" db="EMBL/GenBank/DDBJ databases">
        <title>Genome sequence of Streptomyces gilvigriseus MUSC 26.</title>
        <authorList>
            <person name="Lee L.-H."/>
            <person name="Ser H.-L."/>
        </authorList>
    </citation>
    <scope>NUCLEOTIDE SEQUENCE [LARGE SCALE GENOMIC DNA]</scope>
    <source>
        <strain evidence="2 3">MUSC 26</strain>
    </source>
</reference>
<gene>
    <name evidence="2" type="ORF">BIV57_18725</name>
</gene>
<dbReference type="EMBL" id="MLCF01000121">
    <property type="protein sequence ID" value="OIV35955.1"/>
    <property type="molecule type" value="Genomic_DNA"/>
</dbReference>